<dbReference type="InterPro" id="IPR003018">
    <property type="entry name" value="GAF"/>
</dbReference>
<name>A0A1J5E8J6_9BACT</name>
<feature type="transmembrane region" description="Helical" evidence="2">
    <location>
        <begin position="140"/>
        <end position="163"/>
    </location>
</feature>
<feature type="transmembrane region" description="Helical" evidence="2">
    <location>
        <begin position="37"/>
        <end position="56"/>
    </location>
</feature>
<dbReference type="EMBL" id="MNYI01000164">
    <property type="protein sequence ID" value="OIP38992.1"/>
    <property type="molecule type" value="Genomic_DNA"/>
</dbReference>
<reference evidence="4 5" key="1">
    <citation type="journal article" date="2016" name="Environ. Microbiol.">
        <title>Genomic resolution of a cold subsurface aquifer community provides metabolic insights for novel microbes adapted to high CO concentrations.</title>
        <authorList>
            <person name="Probst A.J."/>
            <person name="Castelle C.J."/>
            <person name="Singh A."/>
            <person name="Brown C.T."/>
            <person name="Anantharaman K."/>
            <person name="Sharon I."/>
            <person name="Hug L.A."/>
            <person name="Burstein D."/>
            <person name="Emerson J.B."/>
            <person name="Thomas B.C."/>
            <person name="Banfield J.F."/>
        </authorList>
    </citation>
    <scope>NUCLEOTIDE SEQUENCE [LARGE SCALE GENOMIC DNA]</scope>
    <source>
        <strain evidence="4">CG2_30_40_21</strain>
    </source>
</reference>
<evidence type="ECO:0000256" key="2">
    <source>
        <dbReference type="SAM" id="Phobius"/>
    </source>
</evidence>
<evidence type="ECO:0000259" key="3">
    <source>
        <dbReference type="SMART" id="SM00065"/>
    </source>
</evidence>
<proteinExistence type="predicted"/>
<keyword evidence="2" id="KW-0812">Transmembrane</keyword>
<evidence type="ECO:0000313" key="4">
    <source>
        <dbReference type="EMBL" id="OIP38992.1"/>
    </source>
</evidence>
<protein>
    <recommendedName>
        <fullName evidence="3">GAF domain-containing protein</fullName>
    </recommendedName>
</protein>
<accession>A0A1J5E8J6</accession>
<dbReference type="STRING" id="1817895.AUJ95_06010"/>
<keyword evidence="2" id="KW-0472">Membrane</keyword>
<feature type="domain" description="GAF" evidence="3">
    <location>
        <begin position="206"/>
        <end position="353"/>
    </location>
</feature>
<dbReference type="SMART" id="SM00065">
    <property type="entry name" value="GAF"/>
    <property type="match status" value="1"/>
</dbReference>
<feature type="transmembrane region" description="Helical" evidence="2">
    <location>
        <begin position="12"/>
        <end position="31"/>
    </location>
</feature>
<organism evidence="4 5">
    <name type="scientific">Candidatus Desantisbacteria bacterium CG2_30_40_21</name>
    <dbReference type="NCBI Taxonomy" id="1817895"/>
    <lineage>
        <taxon>Bacteria</taxon>
        <taxon>Candidatus Desantisiibacteriota</taxon>
    </lineage>
</organism>
<keyword evidence="2" id="KW-1133">Transmembrane helix</keyword>
<comment type="caution">
    <text evidence="4">The sequence shown here is derived from an EMBL/GenBank/DDBJ whole genome shotgun (WGS) entry which is preliminary data.</text>
</comment>
<feature type="transmembrane region" description="Helical" evidence="2">
    <location>
        <begin position="115"/>
        <end position="134"/>
    </location>
</feature>
<gene>
    <name evidence="4" type="ORF">AUJ95_06010</name>
</gene>
<evidence type="ECO:0000256" key="1">
    <source>
        <dbReference type="SAM" id="MobiDB-lite"/>
    </source>
</evidence>
<sequence length="557" mass="63855">MDEEPEINRFIYNSSWVRLGIISFILLIISLPHSEQINIFGICMIIILNASSCFVYRALPDSMKTHQAFPYLIYTFDVLFLTLIIDFMGGIVSNFYLIYFVPLVLAAVYFDFAGWLYAIILITTCYLIGLLAHIEDVERIGYSNLLTTTLPLFWGVTSLVGFLSSKLKKYKREVEITSNMLNRTKAKKDKFFDLYETAVKMFGLTDLDNLLEYMAKEILQLMDMERCMIMFLNDDESELDGYYSNKLSSARVKEIQIRKGDELFVLVVEKKEELIVADTEKEEHIAKRFTERHRIKSLIMMPLIIEEKVLGVLWIDNQERIWEYNHKAIEDVRRFLTHAATVAMDAAYCRRMLGLLKKKTDILTQKIDNIANKFIVIEKFTQQIAVSISIDEVTKEFDKAADTLDLKSYRLLLLDATNDFLFTISWRGFLSDEIKIKVGEGLAGRVAITGIPTLTPEKGDITNYELYETPLCIPLKKQNKIIGVLEIRGIKENTVIDIIKYQVILTLANLFIIGLSKRGTPQPLDVQPVIMLDESSREGGHSCPPFDGLENPPSVNN</sequence>
<feature type="region of interest" description="Disordered" evidence="1">
    <location>
        <begin position="535"/>
        <end position="557"/>
    </location>
</feature>
<feature type="transmembrane region" description="Helical" evidence="2">
    <location>
        <begin position="91"/>
        <end position="110"/>
    </location>
</feature>
<dbReference type="Pfam" id="PF01590">
    <property type="entry name" value="GAF"/>
    <property type="match status" value="1"/>
</dbReference>
<dbReference type="SUPFAM" id="SSF55781">
    <property type="entry name" value="GAF domain-like"/>
    <property type="match status" value="2"/>
</dbReference>
<dbReference type="AlphaFoldDB" id="A0A1J5E8J6"/>
<evidence type="ECO:0000313" key="5">
    <source>
        <dbReference type="Proteomes" id="UP000183085"/>
    </source>
</evidence>
<dbReference type="InterPro" id="IPR029016">
    <property type="entry name" value="GAF-like_dom_sf"/>
</dbReference>
<dbReference type="Proteomes" id="UP000183085">
    <property type="component" value="Unassembled WGS sequence"/>
</dbReference>
<dbReference type="Gene3D" id="3.30.450.40">
    <property type="match status" value="2"/>
</dbReference>